<dbReference type="AlphaFoldDB" id="A0A0N0U4V6"/>
<gene>
    <name evidence="1" type="ORF">WN51_13655</name>
</gene>
<proteinExistence type="predicted"/>
<reference evidence="1 2" key="1">
    <citation type="submission" date="2015-07" db="EMBL/GenBank/DDBJ databases">
        <title>The genome of Melipona quadrifasciata.</title>
        <authorList>
            <person name="Pan H."/>
            <person name="Kapheim K."/>
        </authorList>
    </citation>
    <scope>NUCLEOTIDE SEQUENCE [LARGE SCALE GENOMIC DNA]</scope>
    <source>
        <strain evidence="1">0111107301</strain>
        <tissue evidence="1">Whole body</tissue>
    </source>
</reference>
<dbReference type="EMBL" id="KQ435794">
    <property type="protein sequence ID" value="KOX73578.1"/>
    <property type="molecule type" value="Genomic_DNA"/>
</dbReference>
<protein>
    <submittedName>
        <fullName evidence="1">Uncharacterized protein</fullName>
    </submittedName>
</protein>
<accession>A0A0N0U4V6</accession>
<organism evidence="1 2">
    <name type="scientific">Melipona quadrifasciata</name>
    <dbReference type="NCBI Taxonomy" id="166423"/>
    <lineage>
        <taxon>Eukaryota</taxon>
        <taxon>Metazoa</taxon>
        <taxon>Ecdysozoa</taxon>
        <taxon>Arthropoda</taxon>
        <taxon>Hexapoda</taxon>
        <taxon>Insecta</taxon>
        <taxon>Pterygota</taxon>
        <taxon>Neoptera</taxon>
        <taxon>Endopterygota</taxon>
        <taxon>Hymenoptera</taxon>
        <taxon>Apocrita</taxon>
        <taxon>Aculeata</taxon>
        <taxon>Apoidea</taxon>
        <taxon>Anthophila</taxon>
        <taxon>Apidae</taxon>
        <taxon>Melipona</taxon>
    </lineage>
</organism>
<evidence type="ECO:0000313" key="1">
    <source>
        <dbReference type="EMBL" id="KOX73578.1"/>
    </source>
</evidence>
<sequence length="72" mass="8029">MDDSSVEHRLDLNYIWKTRQSELANNSGYRGQVATTSGNNTLASISEFTRESSVEKSAMAQQRLNANYKSAV</sequence>
<keyword evidence="2" id="KW-1185">Reference proteome</keyword>
<name>A0A0N0U4V6_9HYME</name>
<dbReference type="Proteomes" id="UP000053105">
    <property type="component" value="Unassembled WGS sequence"/>
</dbReference>
<evidence type="ECO:0000313" key="2">
    <source>
        <dbReference type="Proteomes" id="UP000053105"/>
    </source>
</evidence>